<dbReference type="EMBL" id="CP045737">
    <property type="protein sequence ID" value="QGG42669.1"/>
    <property type="molecule type" value="Genomic_DNA"/>
</dbReference>
<dbReference type="Pfam" id="PF13581">
    <property type="entry name" value="HATPase_c_2"/>
    <property type="match status" value="1"/>
</dbReference>
<dbReference type="Pfam" id="PF13185">
    <property type="entry name" value="GAF_2"/>
    <property type="match status" value="1"/>
</dbReference>
<dbReference type="RefSeq" id="WP_153654475.1">
    <property type="nucleotide sequence ID" value="NZ_CP045737.1"/>
</dbReference>
<dbReference type="Gene3D" id="3.30.565.10">
    <property type="entry name" value="Histidine kinase-like ATPase, C-terminal domain"/>
    <property type="match status" value="1"/>
</dbReference>
<dbReference type="SMART" id="SM00331">
    <property type="entry name" value="PP2C_SIG"/>
    <property type="match status" value="1"/>
</dbReference>
<feature type="domain" description="PAC" evidence="3">
    <location>
        <begin position="251"/>
        <end position="303"/>
    </location>
</feature>
<dbReference type="PANTHER" id="PTHR43156:SF2">
    <property type="entry name" value="STAGE II SPORULATION PROTEIN E"/>
    <property type="match status" value="1"/>
</dbReference>
<sequence>MWAEDVTSVARPGRDARAREDLVRQLAAAARDQAALDQIAALAARLLGAPSAHVSLISHVQTVVGAVGASLESIGVETPADDSMCTLTAGTGAALMIGDAANDERVRDLSAVRSGEIGSYLGVPLVVRGESVGALCVYGPGTRTWSEQDLQVLEQLATSAVTELHLAVLAEEHEDERLVWQLAVDAAGVGAFDWSLTTGELRWDEQLMDLFGIDETTFGRDIESFNELVHPDDRDRVAEALSTAITTCGTYVAEYRIVRSDDTVRWVAARGRALAGPDGVAVRLVGAAYDTTAVQEGEARVARLLEAMPMAFFQLDPSWRFTFLNSEANRLLGDIGSPILGGVIWDLFPDAVGSDFEASYRGAVETGEPVEFEAYYPPPLDRWYEVRGWPAPDGLAVYFVDVTERRRAQERAESAVERAKLLSSITDFLTGTRDQELAFAHLAEVVVGPWADWSTVTLVDYSTPQSRTRTAPPGDREAWRRGLRDVAGWHADPDARRLVERYLEVRLPALGDDSFLARAVRDNRAVVVDQDATAAVAAVLAPGEARDLYLQLAPSSVLVLPLRGRERTIGLLAVFKDEGSFSPEDIADLVDVAGRAGVALDNVRLYAEQRDLAEGLQRSLMTAPPEPDHLHVSVRYEPSAEVAQVGGDWYDAFLQTGGATNIVIGDVVGHDTAAAAAMGQLRSLLRGVAVTTGAGPAEVLRRVDEAVQTLQIETMATAVVARFEQTSEERQAGVTRLRWSNAGHPPPLVAVHPEAPETPETSEGDLTSSPADVTVTALWPERADLLLGLVPETSRTEAVVELPRGCTVLLYTDGLVERRGQGLDEGVAELQAVLAELVAAGLEQEELCDELLARMLPEQPEDDVALVAVRLHPQDRPRPEQAGPVRLPEGVPTEETCRVPAPHRHASDDPCTSLSLPFDPSSARVARHQMVEELERLGFRPGFVLDAELVLGELAANGIEHGRPSSAGTLDVSWCIADDVLRISVCDGGKSAELQALELTRAGLRGRGLAIVDQLCDAWTVDDQQGLRVTAELHHFADLDGA</sequence>
<evidence type="ECO:0000313" key="5">
    <source>
        <dbReference type="Proteomes" id="UP000392064"/>
    </source>
</evidence>
<dbReference type="PROSITE" id="PS50112">
    <property type="entry name" value="PAS"/>
    <property type="match status" value="1"/>
</dbReference>
<dbReference type="InterPro" id="IPR013655">
    <property type="entry name" value="PAS_fold_3"/>
</dbReference>
<dbReference type="KEGG" id="aef:GEV26_15495"/>
<dbReference type="Pfam" id="PF08448">
    <property type="entry name" value="PAS_4"/>
    <property type="match status" value="1"/>
</dbReference>
<organism evidence="4 5">
    <name type="scientific">Aeromicrobium yanjiei</name>
    <dbReference type="NCBI Taxonomy" id="2662028"/>
    <lineage>
        <taxon>Bacteria</taxon>
        <taxon>Bacillati</taxon>
        <taxon>Actinomycetota</taxon>
        <taxon>Actinomycetes</taxon>
        <taxon>Propionibacteriales</taxon>
        <taxon>Nocardioidaceae</taxon>
        <taxon>Aeromicrobium</taxon>
    </lineage>
</organism>
<name>A0A5Q2MLF8_9ACTN</name>
<dbReference type="GO" id="GO:0016791">
    <property type="term" value="F:phosphatase activity"/>
    <property type="evidence" value="ECO:0007669"/>
    <property type="project" value="TreeGrafter"/>
</dbReference>
<dbReference type="Pfam" id="PF08447">
    <property type="entry name" value="PAS_3"/>
    <property type="match status" value="1"/>
</dbReference>
<proteinExistence type="predicted"/>
<dbReference type="Gene3D" id="3.30.450.20">
    <property type="entry name" value="PAS domain"/>
    <property type="match status" value="2"/>
</dbReference>
<dbReference type="InterPro" id="IPR035965">
    <property type="entry name" value="PAS-like_dom_sf"/>
</dbReference>
<dbReference type="InterPro" id="IPR036457">
    <property type="entry name" value="PPM-type-like_dom_sf"/>
</dbReference>
<dbReference type="CDD" id="cd16936">
    <property type="entry name" value="HATPase_RsbW-like"/>
    <property type="match status" value="1"/>
</dbReference>
<dbReference type="InterPro" id="IPR003594">
    <property type="entry name" value="HATPase_dom"/>
</dbReference>
<dbReference type="Gene3D" id="3.30.450.40">
    <property type="match status" value="2"/>
</dbReference>
<dbReference type="InterPro" id="IPR052016">
    <property type="entry name" value="Bact_Sigma-Reg"/>
</dbReference>
<dbReference type="Proteomes" id="UP000392064">
    <property type="component" value="Chromosome"/>
</dbReference>
<evidence type="ECO:0000259" key="2">
    <source>
        <dbReference type="PROSITE" id="PS50112"/>
    </source>
</evidence>
<dbReference type="InterPro" id="IPR013656">
    <property type="entry name" value="PAS_4"/>
</dbReference>
<dbReference type="CDD" id="cd00130">
    <property type="entry name" value="PAS"/>
    <property type="match status" value="2"/>
</dbReference>
<dbReference type="SUPFAM" id="SSF55874">
    <property type="entry name" value="ATPase domain of HSP90 chaperone/DNA topoisomerase II/histidine kinase"/>
    <property type="match status" value="1"/>
</dbReference>
<protein>
    <submittedName>
        <fullName evidence="4">SpoIIE family protein phosphatase</fullName>
    </submittedName>
</protein>
<dbReference type="SUPFAM" id="SSF55781">
    <property type="entry name" value="GAF domain-like"/>
    <property type="match status" value="2"/>
</dbReference>
<dbReference type="PANTHER" id="PTHR43156">
    <property type="entry name" value="STAGE II SPORULATION PROTEIN E-RELATED"/>
    <property type="match status" value="1"/>
</dbReference>
<dbReference type="InterPro" id="IPR029016">
    <property type="entry name" value="GAF-like_dom_sf"/>
</dbReference>
<dbReference type="SUPFAM" id="SSF81606">
    <property type="entry name" value="PP2C-like"/>
    <property type="match status" value="1"/>
</dbReference>
<dbReference type="InterPro" id="IPR000014">
    <property type="entry name" value="PAS"/>
</dbReference>
<dbReference type="InterPro" id="IPR000700">
    <property type="entry name" value="PAS-assoc_C"/>
</dbReference>
<dbReference type="PROSITE" id="PS50113">
    <property type="entry name" value="PAC"/>
    <property type="match status" value="1"/>
</dbReference>
<dbReference type="Gene3D" id="3.60.40.10">
    <property type="entry name" value="PPM-type phosphatase domain"/>
    <property type="match status" value="1"/>
</dbReference>
<dbReference type="SMART" id="SM00065">
    <property type="entry name" value="GAF"/>
    <property type="match status" value="2"/>
</dbReference>
<dbReference type="Pfam" id="PF07228">
    <property type="entry name" value="SpoIIE"/>
    <property type="match status" value="1"/>
</dbReference>
<reference evidence="4 5" key="1">
    <citation type="submission" date="2019-11" db="EMBL/GenBank/DDBJ databases">
        <authorList>
            <person name="Li J."/>
        </authorList>
    </citation>
    <scope>NUCLEOTIDE SEQUENCE [LARGE SCALE GENOMIC DNA]</scope>
    <source>
        <strain evidence="4 5">MF47</strain>
    </source>
</reference>
<dbReference type="SMART" id="SM00091">
    <property type="entry name" value="PAS"/>
    <property type="match status" value="2"/>
</dbReference>
<keyword evidence="5" id="KW-1185">Reference proteome</keyword>
<dbReference type="InterPro" id="IPR003018">
    <property type="entry name" value="GAF"/>
</dbReference>
<evidence type="ECO:0000259" key="3">
    <source>
        <dbReference type="PROSITE" id="PS50113"/>
    </source>
</evidence>
<keyword evidence="1" id="KW-0378">Hydrolase</keyword>
<evidence type="ECO:0000313" key="4">
    <source>
        <dbReference type="EMBL" id="QGG42669.1"/>
    </source>
</evidence>
<dbReference type="InterPro" id="IPR036890">
    <property type="entry name" value="HATPase_C_sf"/>
</dbReference>
<dbReference type="Pfam" id="PF01590">
    <property type="entry name" value="GAF"/>
    <property type="match status" value="1"/>
</dbReference>
<gene>
    <name evidence="4" type="ORF">GEV26_15495</name>
</gene>
<accession>A0A5Q2MLF8</accession>
<evidence type="ECO:0000256" key="1">
    <source>
        <dbReference type="ARBA" id="ARBA00022801"/>
    </source>
</evidence>
<dbReference type="Gene3D" id="2.10.70.100">
    <property type="match status" value="1"/>
</dbReference>
<feature type="domain" description="PAS" evidence="2">
    <location>
        <begin position="297"/>
        <end position="367"/>
    </location>
</feature>
<dbReference type="InterPro" id="IPR001932">
    <property type="entry name" value="PPM-type_phosphatase-like_dom"/>
</dbReference>
<dbReference type="AlphaFoldDB" id="A0A5Q2MLF8"/>
<dbReference type="SUPFAM" id="SSF55785">
    <property type="entry name" value="PYP-like sensor domain (PAS domain)"/>
    <property type="match status" value="2"/>
</dbReference>